<comment type="caution">
    <text evidence="3">The sequence shown here is derived from an EMBL/GenBank/DDBJ whole genome shotgun (WGS) entry which is preliminary data.</text>
</comment>
<keyword evidence="2" id="KW-0472">Membrane</keyword>
<feature type="region of interest" description="Disordered" evidence="1">
    <location>
        <begin position="294"/>
        <end position="352"/>
    </location>
</feature>
<proteinExistence type="predicted"/>
<feature type="region of interest" description="Disordered" evidence="1">
    <location>
        <begin position="175"/>
        <end position="239"/>
    </location>
</feature>
<protein>
    <recommendedName>
        <fullName evidence="5">Peroxin 22-like protein</fullName>
    </recommendedName>
</protein>
<feature type="compositionally biased region" description="Acidic residues" evidence="1">
    <location>
        <begin position="88"/>
        <end position="97"/>
    </location>
</feature>
<feature type="compositionally biased region" description="Acidic residues" evidence="1">
    <location>
        <begin position="328"/>
        <end position="339"/>
    </location>
</feature>
<keyword evidence="2" id="KW-1133">Transmembrane helix</keyword>
<accession>A0ABR3PHM9</accession>
<dbReference type="GeneID" id="95980875"/>
<dbReference type="EMBL" id="JBFMKM010000006">
    <property type="protein sequence ID" value="KAL1305570.1"/>
    <property type="molecule type" value="Genomic_DNA"/>
</dbReference>
<organism evidence="3 4">
    <name type="scientific">Neodothiora populina</name>
    <dbReference type="NCBI Taxonomy" id="2781224"/>
    <lineage>
        <taxon>Eukaryota</taxon>
        <taxon>Fungi</taxon>
        <taxon>Dikarya</taxon>
        <taxon>Ascomycota</taxon>
        <taxon>Pezizomycotina</taxon>
        <taxon>Dothideomycetes</taxon>
        <taxon>Dothideomycetidae</taxon>
        <taxon>Dothideales</taxon>
        <taxon>Dothioraceae</taxon>
        <taxon>Neodothiora</taxon>
    </lineage>
</organism>
<feature type="transmembrane region" description="Helical" evidence="2">
    <location>
        <begin position="28"/>
        <end position="50"/>
    </location>
</feature>
<evidence type="ECO:0000256" key="2">
    <source>
        <dbReference type="SAM" id="Phobius"/>
    </source>
</evidence>
<feature type="region of interest" description="Disordered" evidence="1">
    <location>
        <begin position="1"/>
        <end position="25"/>
    </location>
</feature>
<feature type="region of interest" description="Disordered" evidence="1">
    <location>
        <begin position="439"/>
        <end position="464"/>
    </location>
</feature>
<feature type="compositionally biased region" description="Low complexity" evidence="1">
    <location>
        <begin position="294"/>
        <end position="327"/>
    </location>
</feature>
<dbReference type="RefSeq" id="XP_069201843.1">
    <property type="nucleotide sequence ID" value="XM_069347240.1"/>
</dbReference>
<gene>
    <name evidence="3" type="ORF">AAFC00_007176</name>
</gene>
<dbReference type="Proteomes" id="UP001562354">
    <property type="component" value="Unassembled WGS sequence"/>
</dbReference>
<feature type="compositionally biased region" description="Low complexity" evidence="1">
    <location>
        <begin position="175"/>
        <end position="185"/>
    </location>
</feature>
<keyword evidence="2" id="KW-0812">Transmembrane</keyword>
<sequence length="501" mass="54114">MSSPYDRYDTRRRRTLYGPQGGQRRSTLGYWVPLVLTVTFATAGLVAWIWSERQTDDDDEHDNDKNDDRPSYGPRPPSQPRRPRGDNDEYGDDDVYDENDHTGERAAAGPEDTLESPPPAYASRTATGEQDEGFLSRVSGAVRRSPSPQQFFDSAGQRLAAGVAAAGAAVGLGSIREESSSGSGTRAREPEEGAAAGGFSDHERWSEEVETKQRGETQSGAVARDAAQSSKAKRPRRTVAIVVSAETTAKDMRHEGEVGYRTEHASILSHLPPHFDPSTTRLFVLIYAPHLTSLPPTQQHPSSPSSSSSKHTPPSLSSSYSAIAAPSDADDDDEEDDDNSPSTPKKKKQNPFLHQRFETLYTQASALVDQPYSILPFTTPTGHMHILRHLGPSLIYIPDSSSSESATNLCGENGSTVAQLKGWVGQIVVVVGDDDGHAGLVDTSSDDEDAHDKTGHGRKGSSSSWWVDSELVGLGKGVEVVDAALVGDDWVRRVGGPKKDQ</sequence>
<evidence type="ECO:0000256" key="1">
    <source>
        <dbReference type="SAM" id="MobiDB-lite"/>
    </source>
</evidence>
<feature type="compositionally biased region" description="Basic and acidic residues" evidence="1">
    <location>
        <begin position="200"/>
        <end position="215"/>
    </location>
</feature>
<evidence type="ECO:0008006" key="5">
    <source>
        <dbReference type="Google" id="ProtNLM"/>
    </source>
</evidence>
<evidence type="ECO:0000313" key="3">
    <source>
        <dbReference type="EMBL" id="KAL1305570.1"/>
    </source>
</evidence>
<evidence type="ECO:0000313" key="4">
    <source>
        <dbReference type="Proteomes" id="UP001562354"/>
    </source>
</evidence>
<reference evidence="3 4" key="1">
    <citation type="submission" date="2024-07" db="EMBL/GenBank/DDBJ databases">
        <title>Draft sequence of the Neodothiora populina.</title>
        <authorList>
            <person name="Drown D.D."/>
            <person name="Schuette U.S."/>
            <person name="Buechlein A.B."/>
            <person name="Rusch D.R."/>
            <person name="Winton L.W."/>
            <person name="Adams G.A."/>
        </authorList>
    </citation>
    <scope>NUCLEOTIDE SEQUENCE [LARGE SCALE GENOMIC DNA]</scope>
    <source>
        <strain evidence="3 4">CPC 39397</strain>
    </source>
</reference>
<name>A0ABR3PHM9_9PEZI</name>
<feature type="region of interest" description="Disordered" evidence="1">
    <location>
        <begin position="55"/>
        <end position="132"/>
    </location>
</feature>
<keyword evidence="4" id="KW-1185">Reference proteome</keyword>